<dbReference type="EMBL" id="UOFS01000042">
    <property type="protein sequence ID" value="VAX00119.1"/>
    <property type="molecule type" value="Genomic_DNA"/>
</dbReference>
<reference evidence="1" key="1">
    <citation type="submission" date="2018-06" db="EMBL/GenBank/DDBJ databases">
        <authorList>
            <person name="Zhirakovskaya E."/>
        </authorList>
    </citation>
    <scope>NUCLEOTIDE SEQUENCE</scope>
</reference>
<evidence type="ECO:0000313" key="1">
    <source>
        <dbReference type="EMBL" id="VAX00119.1"/>
    </source>
</evidence>
<sequence length="248" mass="28918">MGHQKIKTILYGVLVSVPLFNFNFSTIVNAQENNFFVSHLSRAAKYAQTAYRDSVAGEWRLAREGWEKAVEHIELTDAANRTRAVFYYEFGHAAGITCHFEIAEEFLEKSYQLEKTFNGPYILTLVEIFRLYFDQKYYKMASIYFEAALPNLRAANAEEKTPVRFTRLLDEYAKSLSYIDRQKLAQQIKKQSRAIKMKMAIEDQYDKRTLYGSRCDDSNFKQPMTIAQTASVSLRMSKIREILRTMKK</sequence>
<protein>
    <recommendedName>
        <fullName evidence="2">Outer membrane lipoprotein BamD-like domain-containing protein</fullName>
    </recommendedName>
</protein>
<proteinExistence type="predicted"/>
<evidence type="ECO:0008006" key="2">
    <source>
        <dbReference type="Google" id="ProtNLM"/>
    </source>
</evidence>
<gene>
    <name evidence="1" type="ORF">MNBD_GAMMA22-1140</name>
</gene>
<dbReference type="Gene3D" id="1.25.40.10">
    <property type="entry name" value="Tetratricopeptide repeat domain"/>
    <property type="match status" value="1"/>
</dbReference>
<accession>A0A3B1A2Y8</accession>
<dbReference type="AlphaFoldDB" id="A0A3B1A2Y8"/>
<dbReference type="InterPro" id="IPR011990">
    <property type="entry name" value="TPR-like_helical_dom_sf"/>
</dbReference>
<name>A0A3B1A2Y8_9ZZZZ</name>
<organism evidence="1">
    <name type="scientific">hydrothermal vent metagenome</name>
    <dbReference type="NCBI Taxonomy" id="652676"/>
    <lineage>
        <taxon>unclassified sequences</taxon>
        <taxon>metagenomes</taxon>
        <taxon>ecological metagenomes</taxon>
    </lineage>
</organism>